<dbReference type="InterPro" id="IPR045851">
    <property type="entry name" value="AMP-bd_C_sf"/>
</dbReference>
<dbReference type="RefSeq" id="WP_377396243.1">
    <property type="nucleotide sequence ID" value="NZ_JBHUEQ010000003.1"/>
</dbReference>
<dbReference type="InterPro" id="IPR025110">
    <property type="entry name" value="AMP-bd_C"/>
</dbReference>
<evidence type="ECO:0000256" key="1">
    <source>
        <dbReference type="ARBA" id="ARBA00022723"/>
    </source>
</evidence>
<evidence type="ECO:0000259" key="3">
    <source>
        <dbReference type="Pfam" id="PF13193"/>
    </source>
</evidence>
<reference evidence="5" key="1">
    <citation type="journal article" date="2019" name="Int. J. Syst. Evol. Microbiol.">
        <title>The Global Catalogue of Microorganisms (GCM) 10K type strain sequencing project: providing services to taxonomists for standard genome sequencing and annotation.</title>
        <authorList>
            <consortium name="The Broad Institute Genomics Platform"/>
            <consortium name="The Broad Institute Genome Sequencing Center for Infectious Disease"/>
            <person name="Wu L."/>
            <person name="Ma J."/>
        </authorList>
    </citation>
    <scope>NUCLEOTIDE SEQUENCE [LARGE SCALE GENOMIC DNA]</scope>
    <source>
        <strain evidence="5">CG52</strain>
    </source>
</reference>
<sequence length="544" mass="59839">MIPLQQNFPAEFADRYRAAGYWRGETFPALLKDRAKKFGNRTAVVGADQRWTYCELLQRAEIAACGFLSLGLNPGDRVVVQLPNIPEFFSVVFGLFLARLVPVYALPAHRQTEIVHFAMRAEASAYIVAATHDGFDYRELARSVKSQVPDLHHVVVVGEAQEFTDFCDFRLDPAIGFAQPDPSSVAFLQISGGSTGLSKLIPRTHDDYIYSFRASAEICGLTEESVYLVSLPAAHNFPMSSPGYFGAFYVGAKVVLAPSPSPETAFPLIEREGVTITGLVPPLALLWLQAAQTRKHDLSSLQVLQVGGAKFMPESAKRVRPILGCTLQQVFGMAEGLVNYTRLDDPEEIIVETQGRPICPDDEVLIVDDQGNPVPEGEPGNLLTRGPYTIRGYHNDPGANARSFTQDGFYKTGDVVKRTAQGYLVVQGRATDHINRAGEKISADEIEDHLLAHPNVFDAAVVSIPDEFLGERSCAFVIPQGERPKGPALKAFMRSRKVADFKVPDQIVFVDSFDLTAVGKVSRKELRARLRAQFLAEQQMKAGQ</sequence>
<dbReference type="InterPro" id="IPR050237">
    <property type="entry name" value="ATP-dep_AMP-bd_enzyme"/>
</dbReference>
<name>A0ABW4M1F5_9HYPH</name>
<evidence type="ECO:0000313" key="4">
    <source>
        <dbReference type="EMBL" id="MFD1744390.1"/>
    </source>
</evidence>
<dbReference type="EMBL" id="JBHUEQ010000003">
    <property type="protein sequence ID" value="MFD1744390.1"/>
    <property type="molecule type" value="Genomic_DNA"/>
</dbReference>
<dbReference type="PROSITE" id="PS00455">
    <property type="entry name" value="AMP_BINDING"/>
    <property type="match status" value="1"/>
</dbReference>
<accession>A0ABW4M1F5</accession>
<dbReference type="Proteomes" id="UP001597322">
    <property type="component" value="Unassembled WGS sequence"/>
</dbReference>
<dbReference type="Pfam" id="PF00501">
    <property type="entry name" value="AMP-binding"/>
    <property type="match status" value="1"/>
</dbReference>
<dbReference type="PANTHER" id="PTHR43767">
    <property type="entry name" value="LONG-CHAIN-FATTY-ACID--COA LIGASE"/>
    <property type="match status" value="1"/>
</dbReference>
<dbReference type="Gene3D" id="2.30.38.10">
    <property type="entry name" value="Luciferase, Domain 3"/>
    <property type="match status" value="1"/>
</dbReference>
<gene>
    <name evidence="4" type="ORF">ACFSE1_02845</name>
</gene>
<feature type="domain" description="AMP-binding enzyme C-terminal" evidence="3">
    <location>
        <begin position="445"/>
        <end position="520"/>
    </location>
</feature>
<comment type="caution">
    <text evidence="4">The sequence shown here is derived from an EMBL/GenBank/DDBJ whole genome shotgun (WGS) entry which is preliminary data.</text>
</comment>
<protein>
    <submittedName>
        <fullName evidence="4">(2,3-dihydroxybenzoyl)adenylate synthase</fullName>
    </submittedName>
</protein>
<dbReference type="InterPro" id="IPR020845">
    <property type="entry name" value="AMP-binding_CS"/>
</dbReference>
<dbReference type="SUPFAM" id="SSF56801">
    <property type="entry name" value="Acetyl-CoA synthetase-like"/>
    <property type="match status" value="1"/>
</dbReference>
<dbReference type="Pfam" id="PF13193">
    <property type="entry name" value="AMP-binding_C"/>
    <property type="match status" value="1"/>
</dbReference>
<dbReference type="Gene3D" id="3.40.50.980">
    <property type="match status" value="2"/>
</dbReference>
<evidence type="ECO:0000259" key="2">
    <source>
        <dbReference type="Pfam" id="PF00501"/>
    </source>
</evidence>
<keyword evidence="5" id="KW-1185">Reference proteome</keyword>
<proteinExistence type="predicted"/>
<dbReference type="Gene3D" id="3.30.300.30">
    <property type="match status" value="1"/>
</dbReference>
<organism evidence="4 5">
    <name type="scientific">Rhizobium helianthi</name>
    <dbReference type="NCBI Taxonomy" id="1132695"/>
    <lineage>
        <taxon>Bacteria</taxon>
        <taxon>Pseudomonadati</taxon>
        <taxon>Pseudomonadota</taxon>
        <taxon>Alphaproteobacteria</taxon>
        <taxon>Hyphomicrobiales</taxon>
        <taxon>Rhizobiaceae</taxon>
        <taxon>Rhizobium/Agrobacterium group</taxon>
        <taxon>Rhizobium</taxon>
    </lineage>
</organism>
<dbReference type="CDD" id="cd05920">
    <property type="entry name" value="23DHB-AMP_lg"/>
    <property type="match status" value="1"/>
</dbReference>
<feature type="domain" description="AMP-dependent synthetase/ligase" evidence="2">
    <location>
        <begin position="32"/>
        <end position="394"/>
    </location>
</feature>
<keyword evidence="1" id="KW-0479">Metal-binding</keyword>
<dbReference type="InterPro" id="IPR000873">
    <property type="entry name" value="AMP-dep_synth/lig_dom"/>
</dbReference>
<evidence type="ECO:0000313" key="5">
    <source>
        <dbReference type="Proteomes" id="UP001597322"/>
    </source>
</evidence>
<dbReference type="PANTHER" id="PTHR43767:SF1">
    <property type="entry name" value="NONRIBOSOMAL PEPTIDE SYNTHASE PES1 (EUROFUNG)-RELATED"/>
    <property type="match status" value="1"/>
</dbReference>